<evidence type="ECO:0000313" key="2">
    <source>
        <dbReference type="Proteomes" id="UP000331127"/>
    </source>
</evidence>
<comment type="caution">
    <text evidence="1">The sequence shown here is derived from an EMBL/GenBank/DDBJ whole genome shotgun (WGS) entry which is preliminary data.</text>
</comment>
<dbReference type="Pfam" id="PF17645">
    <property type="entry name" value="Amdase"/>
    <property type="match status" value="1"/>
</dbReference>
<dbReference type="PANTHER" id="PTHR40267">
    <property type="entry name" value="BLR3294 PROTEIN"/>
    <property type="match status" value="1"/>
</dbReference>
<dbReference type="InterPro" id="IPR053714">
    <property type="entry name" value="Iso_Racemase_Enz_sf"/>
</dbReference>
<dbReference type="Proteomes" id="UP000331127">
    <property type="component" value="Unassembled WGS sequence"/>
</dbReference>
<organism evidence="1 2">
    <name type="scientific">Acrocarpospora macrocephala</name>
    <dbReference type="NCBI Taxonomy" id="150177"/>
    <lineage>
        <taxon>Bacteria</taxon>
        <taxon>Bacillati</taxon>
        <taxon>Actinomycetota</taxon>
        <taxon>Actinomycetes</taxon>
        <taxon>Streptosporangiales</taxon>
        <taxon>Streptosporangiaceae</taxon>
        <taxon>Acrocarpospora</taxon>
    </lineage>
</organism>
<dbReference type="EMBL" id="BLAE01000017">
    <property type="protein sequence ID" value="GES09718.1"/>
    <property type="molecule type" value="Genomic_DNA"/>
</dbReference>
<dbReference type="RefSeq" id="WP_155355236.1">
    <property type="nucleotide sequence ID" value="NZ_BAAAHL010000027.1"/>
</dbReference>
<dbReference type="AlphaFoldDB" id="A0A5M3WUA3"/>
<accession>A0A5M3WUA3</accession>
<dbReference type="OrthoDB" id="4537983at2"/>
<dbReference type="InterPro" id="IPR026286">
    <property type="entry name" value="MaiA/AMDase"/>
</dbReference>
<protein>
    <recommendedName>
        <fullName evidence="3">Arylmalonate decarboxylase</fullName>
    </recommendedName>
</protein>
<dbReference type="Gene3D" id="3.40.50.12500">
    <property type="match status" value="1"/>
</dbReference>
<evidence type="ECO:0008006" key="3">
    <source>
        <dbReference type="Google" id="ProtNLM"/>
    </source>
</evidence>
<dbReference type="PANTHER" id="PTHR40267:SF1">
    <property type="entry name" value="BLR3294 PROTEIN"/>
    <property type="match status" value="1"/>
</dbReference>
<keyword evidence="2" id="KW-1185">Reference proteome</keyword>
<gene>
    <name evidence="1" type="ORF">Amac_033140</name>
</gene>
<sequence>MPIHVGVMVPSLNTVIEQEWHELAPTGVHVHLERIHVTQTDVCDDHGFAALYGQVTGGMAQSLERLGECRPDRIVLGMASVFYGGADGSKALVEDLQRHTDIELVAASHSLVTALREMGVERVGLLNPYQGLDDGQMERFFVESGFELTGAGGLPGTSIRDVPRTSVEDLVACLARLAETGPQAIVQVGANLGIVGLLESAEAWLGIPVLSSNATGLWAALRSCGREDRLYGYGRLWRDH</sequence>
<evidence type="ECO:0000313" key="1">
    <source>
        <dbReference type="EMBL" id="GES09718.1"/>
    </source>
</evidence>
<reference evidence="1 2" key="1">
    <citation type="submission" date="2019-10" db="EMBL/GenBank/DDBJ databases">
        <title>Whole genome shotgun sequence of Acrocarpospora macrocephala NBRC 16266.</title>
        <authorList>
            <person name="Ichikawa N."/>
            <person name="Kimura A."/>
            <person name="Kitahashi Y."/>
            <person name="Komaki H."/>
            <person name="Oguchi A."/>
        </authorList>
    </citation>
    <scope>NUCLEOTIDE SEQUENCE [LARGE SCALE GENOMIC DNA]</scope>
    <source>
        <strain evidence="1 2">NBRC 16266</strain>
    </source>
</reference>
<name>A0A5M3WUA3_9ACTN</name>
<proteinExistence type="predicted"/>